<dbReference type="EMBL" id="CADCUN010000145">
    <property type="protein sequence ID" value="CAA9388085.1"/>
    <property type="molecule type" value="Genomic_DNA"/>
</dbReference>
<accession>A0A6J4NP97</accession>
<proteinExistence type="predicted"/>
<name>A0A6J4NP97_9ACTN</name>
<protein>
    <submittedName>
        <fullName evidence="1">Uncharacterized protein</fullName>
    </submittedName>
</protein>
<evidence type="ECO:0000313" key="1">
    <source>
        <dbReference type="EMBL" id="CAA9388085.1"/>
    </source>
</evidence>
<reference evidence="1" key="1">
    <citation type="submission" date="2020-02" db="EMBL/GenBank/DDBJ databases">
        <authorList>
            <person name="Meier V. D."/>
        </authorList>
    </citation>
    <scope>NUCLEOTIDE SEQUENCE</scope>
    <source>
        <strain evidence="1">AVDCRST_MAG60</strain>
    </source>
</reference>
<organism evidence="1">
    <name type="scientific">uncultured Nocardioides sp</name>
    <dbReference type="NCBI Taxonomy" id="198441"/>
    <lineage>
        <taxon>Bacteria</taxon>
        <taxon>Bacillati</taxon>
        <taxon>Actinomycetota</taxon>
        <taxon>Actinomycetes</taxon>
        <taxon>Propionibacteriales</taxon>
        <taxon>Nocardioidaceae</taxon>
        <taxon>Nocardioides</taxon>
        <taxon>environmental samples</taxon>
    </lineage>
</organism>
<dbReference type="AlphaFoldDB" id="A0A6J4NP97"/>
<gene>
    <name evidence="1" type="ORF">AVDCRST_MAG60-1353</name>
</gene>
<sequence>MTTRWIWFVPSYNWVVSQVLPARTPPSRESLRVTGFLPARPSGAGSYRRVVGMKVGMISVLGVEVGELVGELGAAG</sequence>